<comment type="caution">
    <text evidence="7">The sequence shown here is derived from an EMBL/GenBank/DDBJ whole genome shotgun (WGS) entry which is preliminary data.</text>
</comment>
<keyword evidence="3" id="KW-0677">Repeat</keyword>
<accession>A0A917J9J3</accession>
<dbReference type="CDD" id="cd00146">
    <property type="entry name" value="PKD"/>
    <property type="match status" value="2"/>
</dbReference>
<feature type="domain" description="PKD" evidence="6">
    <location>
        <begin position="1493"/>
        <end position="1543"/>
    </location>
</feature>
<dbReference type="InterPro" id="IPR045828">
    <property type="entry name" value="PKD_Bacteroidetes"/>
</dbReference>
<dbReference type="Pfam" id="PF22352">
    <property type="entry name" value="K319L-like_PKD"/>
    <property type="match status" value="1"/>
</dbReference>
<reference evidence="7" key="2">
    <citation type="submission" date="2020-09" db="EMBL/GenBank/DDBJ databases">
        <authorList>
            <person name="Sun Q."/>
            <person name="Sedlacek I."/>
        </authorList>
    </citation>
    <scope>NUCLEOTIDE SEQUENCE</scope>
    <source>
        <strain evidence="7">CCM 8711</strain>
    </source>
</reference>
<organism evidence="7 8">
    <name type="scientific">Mucilaginibacter galii</name>
    <dbReference type="NCBI Taxonomy" id="2005073"/>
    <lineage>
        <taxon>Bacteria</taxon>
        <taxon>Pseudomonadati</taxon>
        <taxon>Bacteroidota</taxon>
        <taxon>Sphingobacteriia</taxon>
        <taxon>Sphingobacteriales</taxon>
        <taxon>Sphingobacteriaceae</taxon>
        <taxon>Mucilaginibacter</taxon>
    </lineage>
</organism>
<comment type="subcellular location">
    <subcellularLocation>
        <location evidence="1">Membrane</location>
        <topology evidence="1">Multi-pass membrane protein</topology>
    </subcellularLocation>
</comment>
<dbReference type="GO" id="GO:0005261">
    <property type="term" value="F:monoatomic cation channel activity"/>
    <property type="evidence" value="ECO:0007669"/>
    <property type="project" value="TreeGrafter"/>
</dbReference>
<dbReference type="PANTHER" id="PTHR46730:SF1">
    <property type="entry name" value="PLAT DOMAIN-CONTAINING PROTEIN"/>
    <property type="match status" value="1"/>
</dbReference>
<keyword evidence="4" id="KW-1133">Transmembrane helix</keyword>
<evidence type="ECO:0000259" key="6">
    <source>
        <dbReference type="PROSITE" id="PS50093"/>
    </source>
</evidence>
<dbReference type="InterPro" id="IPR022409">
    <property type="entry name" value="PKD/Chitinase_dom"/>
</dbReference>
<name>A0A917J9J3_9SPHI</name>
<dbReference type="EMBL" id="BMDO01000007">
    <property type="protein sequence ID" value="GGI51488.1"/>
    <property type="molecule type" value="Genomic_DNA"/>
</dbReference>
<evidence type="ECO:0000256" key="3">
    <source>
        <dbReference type="ARBA" id="ARBA00022737"/>
    </source>
</evidence>
<proteinExistence type="predicted"/>
<dbReference type="InterPro" id="IPR013783">
    <property type="entry name" value="Ig-like_fold"/>
</dbReference>
<dbReference type="Pfam" id="PF18911">
    <property type="entry name" value="PKD_4"/>
    <property type="match status" value="1"/>
</dbReference>
<dbReference type="PANTHER" id="PTHR46730">
    <property type="entry name" value="POLYCYSTIN-1"/>
    <property type="match status" value="1"/>
</dbReference>
<dbReference type="Proteomes" id="UP000662074">
    <property type="component" value="Unassembled WGS sequence"/>
</dbReference>
<dbReference type="Gene3D" id="2.60.40.10">
    <property type="entry name" value="Immunoglobulins"/>
    <property type="match status" value="6"/>
</dbReference>
<dbReference type="SUPFAM" id="SSF49299">
    <property type="entry name" value="PKD domain"/>
    <property type="match status" value="5"/>
</dbReference>
<keyword evidence="2" id="KW-0812">Transmembrane</keyword>
<keyword evidence="8" id="KW-1185">Reference proteome</keyword>
<gene>
    <name evidence="7" type="ORF">GCM10011425_27000</name>
</gene>
<reference evidence="7" key="1">
    <citation type="journal article" date="2014" name="Int. J. Syst. Evol. Microbiol.">
        <title>Complete genome sequence of Corynebacterium casei LMG S-19264T (=DSM 44701T), isolated from a smear-ripened cheese.</title>
        <authorList>
            <consortium name="US DOE Joint Genome Institute (JGI-PGF)"/>
            <person name="Walter F."/>
            <person name="Albersmeier A."/>
            <person name="Kalinowski J."/>
            <person name="Ruckert C."/>
        </authorList>
    </citation>
    <scope>NUCLEOTIDE SEQUENCE</scope>
    <source>
        <strain evidence="7">CCM 8711</strain>
    </source>
</reference>
<sequence>MLGGIQAFAQTVTIRNVDPGPYGLGSSISAEITVDESGGRMGLTNRYDLYLSDANGNFASQTLIGSFSGFYTGFVNGVLPNTLAAGTGYRVRVQSTAPAIVSAPSNPFTVTTDPGVKAVAASPTTSSASNEVFGSCAGENGNRYSLSSTLSSNHTVTATLYNDMTRQSVGGTINVAPLGQTPALPAASYTVLVKAVNSNGTVGTKSYLLLNNKVLINFGSENSGARCLQNGQAEVNFNVDITTARSIEANYPGTVYTATWGDGTSQNYTFAQIKAAGGILVHTFLKSSCGAKNAQGNITNQFLVRFSLVNPYCPPSSPDNAVSFSTNQAVLLPPRNGITGPTKICLNTEAIFINSSDPGQSATPGNNAGCKFNDATYSWYVDGELKAIGKKLTDRFPWTFTTRGPHTVSIEMENSQSECIAPRFNLDVCVQEAPKPEFTLPATACIGSGTITPADQSVLDNICSDNYTYKWTVTPATGFTYANSTNAASKAPQFLFNTPGNYSVYLEISNTSCGSFKSTTKQIVVTGTPMATLSADFSLCGRGQTLTFDATTGSLTRTILTGTVTPQANTYQWTINGQGGIAAAIFANGTTANSQYPQITFPAFGTYEVTVTHTNNCGTVTSNTQRITFKEAPTVLAGPDQVICPGTTAQLDGQVVGNYNTLTWSTSGTGTFSDRNAQKPVYTPSAADRTAGNVVLTLSITTSLPGDCATIADQVQITINPTNTLTSTSAKTICTGTSVNYSPASTVAGSTFSWLVTVNSSTVSGFSQSGTGDILDVLTNSSPTINGTVTYRITPRANDCDGTPFNFTVTVAPKPQITLTGPAGNTICSGLASGIQLSSTVAGTRYTWTVDVTGGVTGATEQTTPIAATGINQILTNNTNTAATVTYTVTPVNASSADACEGAPQTITITVQPAVPAANAGTDAVLCSQSSFQLQGNDPGTNFNGTWTVTSGQTGVTFANANQFTTTVNGLQPGQVYTFRWTITGAAQCTAQFDEVKVTNNPPIANNVTTLPNPTTCAGQNVTINGSTPTGGSGAYTYVWESSLNGTTWTTLSNQTEKDLNIVIAESTYFRRSVNSGACTDDKSNAVRAIVQPAISSNTIDAGPFSVCVNKSAGQITGSNPAGADGNFIYQWQSSSDGGNTWSNINGATQMNYTTPVLIADIQYRRVVSSALCNGVQSSTSNVVVVKVNPNAKAEYTWTADAGCIPFVITPQNVKAVPYPDRNSSYTWYANNQIIGTGITFPGYTISVDGESVEIKLMATSQFGCESKVFPHIFTTTKQVKAAFTPNATQYCGTSTIPFANTSTPLSSGTYTWNFGNGQFSNEVQPPAVTFAADDADGTDKVYKVSLIAQTTCSIDSMVMNITVKPTKPVPRFAPRSTSGCAPFTLVIDNITPGNNDRYLYHLVDAAGNDVVVRTVTSKTQQSIIITDEGNYSVYLEAINTGCNTSGKSTVRSIQVTARTVSAGIATSNPPGDRVGCAPFSVTVLNQSQGASSYLYEWGDGTSLPTNSNSPLPHVYANPGVYKVKLHAINTCGEAIDSLTITVKPKPAPVFAPDNSTGCNMLTVNFTNTTPIDPGSQASDYLYSWNFGDASSTSANPNTSDQRTPPAHTFSYLGSPYTVSLTVTSRATGCSETTTRTITVNSPAIANFRVKPDSVITFPNYSFSFEDQSTNGPRSWRWTFGDGSGSTQQNPTHTYADTGLYKVTLMATNQFCGSTKVRYVRITGTPGQLYLPNAFTPASTNLELRTFMAKGSGLREWHMRIFNNYGQLVWETTKLDSRGEPLDGWDGTFKGTPVPQGVYIWQVEASFINGNEWKGMSYNGSAPKRTGVIHVIR</sequence>
<feature type="domain" description="PKD" evidence="6">
    <location>
        <begin position="1662"/>
        <end position="1709"/>
    </location>
</feature>
<evidence type="ECO:0000313" key="8">
    <source>
        <dbReference type="Proteomes" id="UP000662074"/>
    </source>
</evidence>
<protein>
    <recommendedName>
        <fullName evidence="6">PKD domain-containing protein</fullName>
    </recommendedName>
</protein>
<evidence type="ECO:0000256" key="5">
    <source>
        <dbReference type="ARBA" id="ARBA00023136"/>
    </source>
</evidence>
<dbReference type="GO" id="GO:0005886">
    <property type="term" value="C:plasma membrane"/>
    <property type="evidence" value="ECO:0007669"/>
    <property type="project" value="TreeGrafter"/>
</dbReference>
<evidence type="ECO:0000256" key="4">
    <source>
        <dbReference type="ARBA" id="ARBA00022989"/>
    </source>
</evidence>
<feature type="domain" description="PKD" evidence="6">
    <location>
        <begin position="1547"/>
        <end position="1645"/>
    </location>
</feature>
<evidence type="ECO:0000256" key="2">
    <source>
        <dbReference type="ARBA" id="ARBA00022692"/>
    </source>
</evidence>
<dbReference type="PROSITE" id="PS50093">
    <property type="entry name" value="PKD"/>
    <property type="match status" value="3"/>
</dbReference>
<dbReference type="SMART" id="SM00089">
    <property type="entry name" value="PKD"/>
    <property type="match status" value="5"/>
</dbReference>
<evidence type="ECO:0000256" key="1">
    <source>
        <dbReference type="ARBA" id="ARBA00004141"/>
    </source>
</evidence>
<keyword evidence="5" id="KW-0472">Membrane</keyword>
<evidence type="ECO:0000313" key="7">
    <source>
        <dbReference type="EMBL" id="GGI51488.1"/>
    </source>
</evidence>
<dbReference type="Pfam" id="PF19406">
    <property type="entry name" value="PKD_5"/>
    <property type="match status" value="2"/>
</dbReference>
<dbReference type="InterPro" id="IPR000601">
    <property type="entry name" value="PKD_dom"/>
</dbReference>
<dbReference type="GO" id="GO:0006816">
    <property type="term" value="P:calcium ion transport"/>
    <property type="evidence" value="ECO:0007669"/>
    <property type="project" value="TreeGrafter"/>
</dbReference>
<dbReference type="Pfam" id="PF00801">
    <property type="entry name" value="PKD"/>
    <property type="match status" value="1"/>
</dbReference>
<dbReference type="InterPro" id="IPR035986">
    <property type="entry name" value="PKD_dom_sf"/>
</dbReference>